<dbReference type="Gene3D" id="3.90.70.80">
    <property type="match status" value="1"/>
</dbReference>
<feature type="domain" description="OTU" evidence="1">
    <location>
        <begin position="20"/>
        <end position="142"/>
    </location>
</feature>
<evidence type="ECO:0000313" key="2">
    <source>
        <dbReference type="EMBL" id="KAK4528205.1"/>
    </source>
</evidence>
<dbReference type="CDD" id="cd22771">
    <property type="entry name" value="OTU_plant_OTU7-like"/>
    <property type="match status" value="1"/>
</dbReference>
<dbReference type="Pfam" id="PF02338">
    <property type="entry name" value="OTU"/>
    <property type="match status" value="1"/>
</dbReference>
<dbReference type="InterPro" id="IPR050704">
    <property type="entry name" value="Peptidase_C85-like"/>
</dbReference>
<accession>A0AAV9IL20</accession>
<dbReference type="GO" id="GO:0004843">
    <property type="term" value="F:cysteine-type deubiquitinase activity"/>
    <property type="evidence" value="ECO:0007669"/>
    <property type="project" value="TreeGrafter"/>
</dbReference>
<evidence type="ECO:0000259" key="1">
    <source>
        <dbReference type="PROSITE" id="PS50802"/>
    </source>
</evidence>
<dbReference type="SUPFAM" id="SSF54001">
    <property type="entry name" value="Cysteine proteinases"/>
    <property type="match status" value="1"/>
</dbReference>
<evidence type="ECO:0000313" key="3">
    <source>
        <dbReference type="Proteomes" id="UP001300502"/>
    </source>
</evidence>
<organism evidence="2 3">
    <name type="scientific">Galdieria yellowstonensis</name>
    <dbReference type="NCBI Taxonomy" id="3028027"/>
    <lineage>
        <taxon>Eukaryota</taxon>
        <taxon>Rhodophyta</taxon>
        <taxon>Bangiophyceae</taxon>
        <taxon>Galdieriales</taxon>
        <taxon>Galdieriaceae</taxon>
        <taxon>Galdieria</taxon>
    </lineage>
</organism>
<dbReference type="GO" id="GO:0016579">
    <property type="term" value="P:protein deubiquitination"/>
    <property type="evidence" value="ECO:0007669"/>
    <property type="project" value="TreeGrafter"/>
</dbReference>
<dbReference type="EMBL" id="JANCYU010000061">
    <property type="protein sequence ID" value="KAK4528205.1"/>
    <property type="molecule type" value="Genomic_DNA"/>
</dbReference>
<reference evidence="2 3" key="1">
    <citation type="submission" date="2022-07" db="EMBL/GenBank/DDBJ databases">
        <title>Genome-wide signatures of adaptation to extreme environments.</title>
        <authorList>
            <person name="Cho C.H."/>
            <person name="Yoon H.S."/>
        </authorList>
    </citation>
    <scope>NUCLEOTIDE SEQUENCE [LARGE SCALE GENOMIC DNA]</scope>
    <source>
        <strain evidence="2 3">108.79 E11</strain>
    </source>
</reference>
<proteinExistence type="predicted"/>
<dbReference type="InterPro" id="IPR038765">
    <property type="entry name" value="Papain-like_cys_pep_sf"/>
</dbReference>
<dbReference type="AlphaFoldDB" id="A0AAV9IL20"/>
<dbReference type="PANTHER" id="PTHR12419:SF7">
    <property type="entry name" value="OTU DOMAIN-CONTAINING PROTEIN 3"/>
    <property type="match status" value="1"/>
</dbReference>
<dbReference type="Proteomes" id="UP001300502">
    <property type="component" value="Unassembled WGS sequence"/>
</dbReference>
<dbReference type="InterPro" id="IPR003323">
    <property type="entry name" value="OTU_dom"/>
</dbReference>
<keyword evidence="3" id="KW-1185">Reference proteome</keyword>
<sequence length="245" mass="28883">MHKENKQVKQFRKTLLLHGLGIRPVQEDGNCLFRAVADQLYGSEECHSRVRTKVCNYMQLHSDFFKPFLTGPKTFAQYMEEMRKDGTWAGNLELQAVSLAYHVNIRIHQLQQPWYDICNFEDAEWIHLAFHDYRHYSSVRRLRHLFSKLPAKHREVPHEVRSVVGKELAERNRITYRQAMLILNGTDYDWSRSLDYLGLVCKHGTDVTKTSLNRAEKEELKRLQQFWKQGSEPSDSGIVQHRLSI</sequence>
<comment type="caution">
    <text evidence="2">The sequence shown here is derived from an EMBL/GenBank/DDBJ whole genome shotgun (WGS) entry which is preliminary data.</text>
</comment>
<gene>
    <name evidence="2" type="ORF">GAYE_SCF53G6140</name>
</gene>
<name>A0AAV9IL20_9RHOD</name>
<protein>
    <recommendedName>
        <fullName evidence="1">OTU domain-containing protein</fullName>
    </recommendedName>
</protein>
<dbReference type="PROSITE" id="PS50802">
    <property type="entry name" value="OTU"/>
    <property type="match status" value="1"/>
</dbReference>
<dbReference type="PANTHER" id="PTHR12419">
    <property type="entry name" value="OTU DOMAIN CONTAINING PROTEIN"/>
    <property type="match status" value="1"/>
</dbReference>